<gene>
    <name evidence="1" type="ORF">K1T71_006615</name>
</gene>
<accession>A0ACC1D2X5</accession>
<dbReference type="EMBL" id="CM034397">
    <property type="protein sequence ID" value="KAJ0177742.1"/>
    <property type="molecule type" value="Genomic_DNA"/>
</dbReference>
<comment type="caution">
    <text evidence="1">The sequence shown here is derived from an EMBL/GenBank/DDBJ whole genome shotgun (WGS) entry which is preliminary data.</text>
</comment>
<evidence type="ECO:0000313" key="1">
    <source>
        <dbReference type="EMBL" id="KAJ0177742.1"/>
    </source>
</evidence>
<sequence length="239" mass="28212">MFHNMLVTGVTPLENKNELQNWENRPFIDSWPEDSTQKSKETKRSPIKKKPKRLRTAYTTEQIKVLERTFIKTRYLDTVRRKELAKSLNISERCIKVWFQNRRMKEKKESSESSCDSSSEVTASGQSTTSSICVSNDNDQYEPSQYDMHHVPYYELPNWYSSDNIQNSVGLYQNMPMSNAPNSLFYNDNNVYPTQYYPSLGVEYLNDYTNNSFNQYGQYSSEMYGNWPNQIQPNNYYFP</sequence>
<name>A0ACC1D2X5_9NEOP</name>
<organism evidence="1 2">
    <name type="scientific">Dendrolimus kikuchii</name>
    <dbReference type="NCBI Taxonomy" id="765133"/>
    <lineage>
        <taxon>Eukaryota</taxon>
        <taxon>Metazoa</taxon>
        <taxon>Ecdysozoa</taxon>
        <taxon>Arthropoda</taxon>
        <taxon>Hexapoda</taxon>
        <taxon>Insecta</taxon>
        <taxon>Pterygota</taxon>
        <taxon>Neoptera</taxon>
        <taxon>Endopterygota</taxon>
        <taxon>Lepidoptera</taxon>
        <taxon>Glossata</taxon>
        <taxon>Ditrysia</taxon>
        <taxon>Bombycoidea</taxon>
        <taxon>Lasiocampidae</taxon>
        <taxon>Dendrolimus</taxon>
    </lineage>
</organism>
<evidence type="ECO:0000313" key="2">
    <source>
        <dbReference type="Proteomes" id="UP000824533"/>
    </source>
</evidence>
<proteinExistence type="predicted"/>
<protein>
    <submittedName>
        <fullName evidence="1">Uncharacterized protein</fullName>
    </submittedName>
</protein>
<reference evidence="1 2" key="1">
    <citation type="journal article" date="2021" name="Front. Genet.">
        <title>Chromosome-Level Genome Assembly Reveals Significant Gene Expansion in the Toll and IMD Signaling Pathways of Dendrolimus kikuchii.</title>
        <authorList>
            <person name="Zhou J."/>
            <person name="Wu P."/>
            <person name="Xiong Z."/>
            <person name="Liu N."/>
            <person name="Zhao N."/>
            <person name="Ji M."/>
            <person name="Qiu Y."/>
            <person name="Yang B."/>
        </authorList>
    </citation>
    <scope>NUCLEOTIDE SEQUENCE [LARGE SCALE GENOMIC DNA]</scope>
    <source>
        <strain evidence="1">Ann1</strain>
    </source>
</reference>
<dbReference type="Proteomes" id="UP000824533">
    <property type="component" value="Linkage Group LG11"/>
</dbReference>
<keyword evidence="2" id="KW-1185">Reference proteome</keyword>